<dbReference type="Proteomes" id="UP000621510">
    <property type="component" value="Unassembled WGS sequence"/>
</dbReference>
<dbReference type="RefSeq" id="WP_201853069.1">
    <property type="nucleotide sequence ID" value="NZ_JAERRG010000009.1"/>
</dbReference>
<comment type="caution">
    <text evidence="2">The sequence shown here is derived from an EMBL/GenBank/DDBJ whole genome shotgun (WGS) entry which is preliminary data.</text>
</comment>
<evidence type="ECO:0000256" key="1">
    <source>
        <dbReference type="SAM" id="MobiDB-lite"/>
    </source>
</evidence>
<proteinExistence type="predicted"/>
<keyword evidence="3" id="KW-1185">Reference proteome</keyword>
<sequence>MTFEAFPDRPPQHLPRRDPQTGLRAIVPEEPEPLPVNLFCVPAGQVPESRLNLSRLRRVRVVADEGPEPAA</sequence>
<protein>
    <submittedName>
        <fullName evidence="2">Uncharacterized protein</fullName>
    </submittedName>
</protein>
<gene>
    <name evidence="2" type="ORF">JK364_23155</name>
</gene>
<evidence type="ECO:0000313" key="2">
    <source>
        <dbReference type="EMBL" id="MBL1115273.1"/>
    </source>
</evidence>
<accession>A0ABS1PS83</accession>
<organism evidence="2 3">
    <name type="scientific">Streptomyces endocoffeicus</name>
    <dbReference type="NCBI Taxonomy" id="2898945"/>
    <lineage>
        <taxon>Bacteria</taxon>
        <taxon>Bacillati</taxon>
        <taxon>Actinomycetota</taxon>
        <taxon>Actinomycetes</taxon>
        <taxon>Kitasatosporales</taxon>
        <taxon>Streptomycetaceae</taxon>
        <taxon>Streptomyces</taxon>
    </lineage>
</organism>
<feature type="compositionally biased region" description="Basic and acidic residues" evidence="1">
    <location>
        <begin position="1"/>
        <end position="19"/>
    </location>
</feature>
<feature type="region of interest" description="Disordered" evidence="1">
    <location>
        <begin position="1"/>
        <end position="20"/>
    </location>
</feature>
<name>A0ABS1PS83_9ACTN</name>
<reference evidence="2 3" key="1">
    <citation type="submission" date="2021-01" db="EMBL/GenBank/DDBJ databases">
        <title>WGS of actinomycetes isolated from Thailand.</title>
        <authorList>
            <person name="Thawai C."/>
        </authorList>
    </citation>
    <scope>NUCLEOTIDE SEQUENCE [LARGE SCALE GENOMIC DNA]</scope>
    <source>
        <strain evidence="2 3">CA3R110</strain>
    </source>
</reference>
<evidence type="ECO:0000313" key="3">
    <source>
        <dbReference type="Proteomes" id="UP000621510"/>
    </source>
</evidence>
<dbReference type="EMBL" id="JAERRG010000009">
    <property type="protein sequence ID" value="MBL1115273.1"/>
    <property type="molecule type" value="Genomic_DNA"/>
</dbReference>